<dbReference type="Proteomes" id="UP000830835">
    <property type="component" value="Unassembled WGS sequence"/>
</dbReference>
<comment type="caution">
    <text evidence="1">The sequence shown here is derived from an EMBL/GenBank/DDBJ whole genome shotgun (WGS) entry which is preliminary data.</text>
</comment>
<organism evidence="1 2">
    <name type="scientific">Thermostichus vulcanus str. 'Rupite'</name>
    <dbReference type="NCBI Taxonomy" id="2813851"/>
    <lineage>
        <taxon>Bacteria</taxon>
        <taxon>Bacillati</taxon>
        <taxon>Cyanobacteriota</taxon>
        <taxon>Cyanophyceae</taxon>
        <taxon>Thermostichales</taxon>
        <taxon>Thermostichaceae</taxon>
        <taxon>Thermostichus</taxon>
    </lineage>
</organism>
<sequence length="91" mass="10334">MIIATKLLAEGRSKHKASAPLLAVWDRWVASLHLPAATLNNKYHPVRQHIKAIKPQAEDGVWLLKMAQQKSWTKATWQGYKGLLLVHRKSC</sequence>
<proteinExistence type="predicted"/>
<accession>A0ABT0CDA7</accession>
<dbReference type="EMBL" id="JAFIRA010000036">
    <property type="protein sequence ID" value="MCJ2543769.1"/>
    <property type="molecule type" value="Genomic_DNA"/>
</dbReference>
<evidence type="ECO:0000313" key="2">
    <source>
        <dbReference type="Proteomes" id="UP000830835"/>
    </source>
</evidence>
<gene>
    <name evidence="1" type="ORF">JX360_12780</name>
</gene>
<name>A0ABT0CDA7_THEVL</name>
<evidence type="ECO:0000313" key="1">
    <source>
        <dbReference type="EMBL" id="MCJ2543769.1"/>
    </source>
</evidence>
<dbReference type="RefSeq" id="WP_244351571.1">
    <property type="nucleotide sequence ID" value="NZ_JAFIRA010000036.1"/>
</dbReference>
<protein>
    <submittedName>
        <fullName evidence="1">Uncharacterized protein</fullName>
    </submittedName>
</protein>
<keyword evidence="2" id="KW-1185">Reference proteome</keyword>
<reference evidence="1" key="1">
    <citation type="submission" date="2021-02" db="EMBL/GenBank/DDBJ databases">
        <title>The CRISPR/cas machinery reduction and long-range gene transfer in the hot spring cyanobacterium Synechococcus.</title>
        <authorList>
            <person name="Dvorak P."/>
            <person name="Jahodarova E."/>
            <person name="Hasler P."/>
            <person name="Poulickova A."/>
        </authorList>
    </citation>
    <scope>NUCLEOTIDE SEQUENCE</scope>
    <source>
        <strain evidence="1">Rupite</strain>
    </source>
</reference>